<dbReference type="Proteomes" id="UP000281094">
    <property type="component" value="Unassembled WGS sequence"/>
</dbReference>
<dbReference type="EMBL" id="RCWN01000001">
    <property type="protein sequence ID" value="RLQ88196.1"/>
    <property type="molecule type" value="Genomic_DNA"/>
</dbReference>
<accession>A0A3L7JC33</accession>
<keyword evidence="3" id="KW-1185">Reference proteome</keyword>
<evidence type="ECO:0000313" key="3">
    <source>
        <dbReference type="Proteomes" id="UP000281094"/>
    </source>
</evidence>
<dbReference type="InterPro" id="IPR047121">
    <property type="entry name" value="YjiB-like"/>
</dbReference>
<sequence length="164" mass="17665">MNDSTDCIRLNANGGIPNNPDHPARIYVNAIDASGGSSAVRRLLEKNGWTGTWTWQVYDFHHYHPDAWEALGVAEGSAKLIIGGPEGRSIDVRAGDLLLVPPGWGHCQLSASEDFTICGAYPPGQENFSLIKADQSYDDAILRQIATVSLPKTDPVSGESFVAD</sequence>
<evidence type="ECO:0000313" key="2">
    <source>
        <dbReference type="EMBL" id="RLQ88196.1"/>
    </source>
</evidence>
<feature type="domain" description="Cupin type-1" evidence="1">
    <location>
        <begin position="10"/>
        <end position="143"/>
    </location>
</feature>
<reference evidence="2 3" key="1">
    <citation type="submission" date="2018-10" db="EMBL/GenBank/DDBJ databases">
        <title>Notoacmeibacter sp. M2BS9Y-3-1, whole genome shotgun sequence.</title>
        <authorList>
            <person name="Tuo L."/>
        </authorList>
    </citation>
    <scope>NUCLEOTIDE SEQUENCE [LARGE SCALE GENOMIC DNA]</scope>
    <source>
        <strain evidence="2 3">M2BS9Y-3-1</strain>
    </source>
</reference>
<dbReference type="PANTHER" id="PTHR36448:SF2">
    <property type="entry name" value="CUPIN TYPE-1 DOMAIN-CONTAINING PROTEIN"/>
    <property type="match status" value="1"/>
</dbReference>
<dbReference type="InterPro" id="IPR014710">
    <property type="entry name" value="RmlC-like_jellyroll"/>
</dbReference>
<dbReference type="Pfam" id="PF00190">
    <property type="entry name" value="Cupin_1"/>
    <property type="match status" value="1"/>
</dbReference>
<dbReference type="SUPFAM" id="SSF51182">
    <property type="entry name" value="RmlC-like cupins"/>
    <property type="match status" value="1"/>
</dbReference>
<dbReference type="SMART" id="SM00835">
    <property type="entry name" value="Cupin_1"/>
    <property type="match status" value="1"/>
</dbReference>
<dbReference type="RefSeq" id="WP_121645162.1">
    <property type="nucleotide sequence ID" value="NZ_RCWN01000001.1"/>
</dbReference>
<evidence type="ECO:0000259" key="1">
    <source>
        <dbReference type="SMART" id="SM00835"/>
    </source>
</evidence>
<dbReference type="CDD" id="cd02219">
    <property type="entry name" value="cupin_YjlB-like"/>
    <property type="match status" value="1"/>
</dbReference>
<comment type="caution">
    <text evidence="2">The sequence shown here is derived from an EMBL/GenBank/DDBJ whole genome shotgun (WGS) entry which is preliminary data.</text>
</comment>
<organism evidence="2 3">
    <name type="scientific">Notoacmeibacter ruber</name>
    <dbReference type="NCBI Taxonomy" id="2670375"/>
    <lineage>
        <taxon>Bacteria</taxon>
        <taxon>Pseudomonadati</taxon>
        <taxon>Pseudomonadota</taxon>
        <taxon>Alphaproteobacteria</taxon>
        <taxon>Hyphomicrobiales</taxon>
        <taxon>Notoacmeibacteraceae</taxon>
        <taxon>Notoacmeibacter</taxon>
    </lineage>
</organism>
<dbReference type="InterPro" id="IPR011051">
    <property type="entry name" value="RmlC_Cupin_sf"/>
</dbReference>
<name>A0A3L7JC33_9HYPH</name>
<dbReference type="AlphaFoldDB" id="A0A3L7JC33"/>
<dbReference type="InterPro" id="IPR006045">
    <property type="entry name" value="Cupin_1"/>
</dbReference>
<protein>
    <submittedName>
        <fullName evidence="2">Cupin</fullName>
    </submittedName>
</protein>
<dbReference type="Gene3D" id="2.60.120.10">
    <property type="entry name" value="Jelly Rolls"/>
    <property type="match status" value="1"/>
</dbReference>
<dbReference type="PANTHER" id="PTHR36448">
    <property type="entry name" value="BLR7373 PROTEIN"/>
    <property type="match status" value="1"/>
</dbReference>
<dbReference type="InterPro" id="IPR014500">
    <property type="entry name" value="UCP019307_cupin"/>
</dbReference>
<dbReference type="PIRSF" id="PIRSF019307">
    <property type="entry name" value="UCP019307"/>
    <property type="match status" value="1"/>
</dbReference>
<proteinExistence type="predicted"/>
<gene>
    <name evidence="2" type="ORF">D8780_08260</name>
</gene>